<proteinExistence type="predicted"/>
<evidence type="ECO:0000313" key="1">
    <source>
        <dbReference type="EMBL" id="KAJ4128977.1"/>
    </source>
</evidence>
<evidence type="ECO:0000313" key="2">
    <source>
        <dbReference type="Proteomes" id="UP001152024"/>
    </source>
</evidence>
<protein>
    <submittedName>
        <fullName evidence="1">Uncharacterized protein</fullName>
    </submittedName>
</protein>
<reference evidence="1" key="1">
    <citation type="submission" date="2022-09" db="EMBL/GenBank/DDBJ databases">
        <title>Fusarium specimens isolated from Avocado Roots.</title>
        <authorList>
            <person name="Stajich J."/>
            <person name="Roper C."/>
            <person name="Heimlech-Rivalta G."/>
        </authorList>
    </citation>
    <scope>NUCLEOTIDE SEQUENCE</scope>
    <source>
        <strain evidence="1">CF00095</strain>
    </source>
</reference>
<dbReference type="EMBL" id="JAOQBH010000011">
    <property type="protein sequence ID" value="KAJ4128977.1"/>
    <property type="molecule type" value="Genomic_DNA"/>
</dbReference>
<comment type="caution">
    <text evidence="1">The sequence shown here is derived from an EMBL/GenBank/DDBJ whole genome shotgun (WGS) entry which is preliminary data.</text>
</comment>
<sequence length="325" mass="38285">MAYYFVVKQCLASLRFGADILYTLTKQMDKDRQNDEWFARRLFYSQPASVPNSGGKQATTAMSPSPTQEELRQWRMEWLESQALRAKSRQNLEALRHVLNRLADGFGKHVEGDIDPRHIDPIQIEEEAYDDYEESYADDKERYDYDEQYNDCEEQCDDEGEPYVYEEGQYDEEEELYDDEEESSDDETIDYCPVRSFQLRQLLRFLLALRSTSTAYYNFVIAIIQEYDIDVMIVFALSRLHDPIEGEQQWPPGWKRSPELCCWITQEVVKWMDEIPKEFKAAVAEMGIRISEREDNEIRILADDAASHIMIDSGDRLDRFIGPRF</sequence>
<dbReference type="Proteomes" id="UP001152024">
    <property type="component" value="Unassembled WGS sequence"/>
</dbReference>
<gene>
    <name evidence="1" type="ORF">NW768_007502</name>
</gene>
<accession>A0ABQ8R7N0</accession>
<keyword evidence="2" id="KW-1185">Reference proteome</keyword>
<organism evidence="1 2">
    <name type="scientific">Fusarium equiseti</name>
    <name type="common">Fusarium scirpi</name>
    <dbReference type="NCBI Taxonomy" id="61235"/>
    <lineage>
        <taxon>Eukaryota</taxon>
        <taxon>Fungi</taxon>
        <taxon>Dikarya</taxon>
        <taxon>Ascomycota</taxon>
        <taxon>Pezizomycotina</taxon>
        <taxon>Sordariomycetes</taxon>
        <taxon>Hypocreomycetidae</taxon>
        <taxon>Hypocreales</taxon>
        <taxon>Nectriaceae</taxon>
        <taxon>Fusarium</taxon>
        <taxon>Fusarium incarnatum-equiseti species complex</taxon>
    </lineage>
</organism>
<name>A0ABQ8R7N0_FUSEQ</name>